<dbReference type="AlphaFoldDB" id="A0A812RK71"/>
<dbReference type="Proteomes" id="UP000604046">
    <property type="component" value="Unassembled WGS sequence"/>
</dbReference>
<evidence type="ECO:0000313" key="1">
    <source>
        <dbReference type="EMBL" id="CAE7443908.1"/>
    </source>
</evidence>
<comment type="caution">
    <text evidence="1">The sequence shown here is derived from an EMBL/GenBank/DDBJ whole genome shotgun (WGS) entry which is preliminary data.</text>
</comment>
<keyword evidence="2" id="KW-1185">Reference proteome</keyword>
<dbReference type="EMBL" id="CAJNDS010002347">
    <property type="protein sequence ID" value="CAE7443908.1"/>
    <property type="molecule type" value="Genomic_DNA"/>
</dbReference>
<sequence>MAMAFVQRLRPLRQLHSVTQMSWRLRSVASLGSTERLSQSIAVLRHPPSHMELPANLRELTFNASESRLLCDCILPGPQLGFTAEEPVQKPVMQALNTRKDFRRWKRRRKQDGGRNRHFRLKYG</sequence>
<protein>
    <submittedName>
        <fullName evidence="1">Pis1 protein</fullName>
    </submittedName>
</protein>
<proteinExistence type="predicted"/>
<name>A0A812RK71_9DINO</name>
<reference evidence="1" key="1">
    <citation type="submission" date="2021-02" db="EMBL/GenBank/DDBJ databases">
        <authorList>
            <person name="Dougan E. K."/>
            <person name="Rhodes N."/>
            <person name="Thang M."/>
            <person name="Chan C."/>
        </authorList>
    </citation>
    <scope>NUCLEOTIDE SEQUENCE</scope>
</reference>
<organism evidence="1 2">
    <name type="scientific">Symbiodinium natans</name>
    <dbReference type="NCBI Taxonomy" id="878477"/>
    <lineage>
        <taxon>Eukaryota</taxon>
        <taxon>Sar</taxon>
        <taxon>Alveolata</taxon>
        <taxon>Dinophyceae</taxon>
        <taxon>Suessiales</taxon>
        <taxon>Symbiodiniaceae</taxon>
        <taxon>Symbiodinium</taxon>
    </lineage>
</organism>
<gene>
    <name evidence="1" type="primary">pis1</name>
    <name evidence="1" type="ORF">SNAT2548_LOCUS24148</name>
</gene>
<evidence type="ECO:0000313" key="2">
    <source>
        <dbReference type="Proteomes" id="UP000604046"/>
    </source>
</evidence>
<accession>A0A812RK71</accession>